<name>A0A8S5P856_9CAUD</name>
<dbReference type="EMBL" id="BK015354">
    <property type="protein sequence ID" value="DAE02864.1"/>
    <property type="molecule type" value="Genomic_DNA"/>
</dbReference>
<evidence type="ECO:0000313" key="1">
    <source>
        <dbReference type="EMBL" id="DAE02864.1"/>
    </source>
</evidence>
<organism evidence="1">
    <name type="scientific">Siphoviridae sp. ctrvp54</name>
    <dbReference type="NCBI Taxonomy" id="2825690"/>
    <lineage>
        <taxon>Viruses</taxon>
        <taxon>Duplodnaviria</taxon>
        <taxon>Heunggongvirae</taxon>
        <taxon>Uroviricota</taxon>
        <taxon>Caudoviricetes</taxon>
    </lineage>
</organism>
<proteinExistence type="predicted"/>
<sequence length="70" mass="8396">MNTIKADAMMMARHMRELAENIEHEIERMDDDVSASWSYDLHRAQANRDSLSLWREAARFRRVLYGREKL</sequence>
<reference evidence="1" key="1">
    <citation type="journal article" date="2021" name="Proc. Natl. Acad. Sci. U.S.A.">
        <title>A Catalog of Tens of Thousands of Viruses from Human Metagenomes Reveals Hidden Associations with Chronic Diseases.</title>
        <authorList>
            <person name="Tisza M.J."/>
            <person name="Buck C.B."/>
        </authorList>
    </citation>
    <scope>NUCLEOTIDE SEQUENCE</scope>
    <source>
        <strain evidence="1">Ctrvp54</strain>
    </source>
</reference>
<protein>
    <submittedName>
        <fullName evidence="1">Uncharacterized protein</fullName>
    </submittedName>
</protein>
<accession>A0A8S5P856</accession>